<organism evidence="17 18">
    <name type="scientific">Monoraphidium neglectum</name>
    <dbReference type="NCBI Taxonomy" id="145388"/>
    <lineage>
        <taxon>Eukaryota</taxon>
        <taxon>Viridiplantae</taxon>
        <taxon>Chlorophyta</taxon>
        <taxon>core chlorophytes</taxon>
        <taxon>Chlorophyceae</taxon>
        <taxon>CS clade</taxon>
        <taxon>Sphaeropleales</taxon>
        <taxon>Selenastraceae</taxon>
        <taxon>Monoraphidium</taxon>
    </lineage>
</organism>
<keyword evidence="3" id="KW-0150">Chloroplast</keyword>
<dbReference type="GO" id="GO:0009507">
    <property type="term" value="C:chloroplast"/>
    <property type="evidence" value="ECO:0007669"/>
    <property type="project" value="UniProtKB-SubCell"/>
</dbReference>
<keyword evidence="13 15" id="KW-0472">Membrane</keyword>
<dbReference type="KEGG" id="mng:MNEG_6685"/>
<accession>A0A0D2ML33</accession>
<evidence type="ECO:0000256" key="14">
    <source>
        <dbReference type="SAM" id="MobiDB-lite"/>
    </source>
</evidence>
<evidence type="ECO:0000256" key="12">
    <source>
        <dbReference type="ARBA" id="ARBA00023014"/>
    </source>
</evidence>
<evidence type="ECO:0000259" key="16">
    <source>
        <dbReference type="PROSITE" id="PS51296"/>
    </source>
</evidence>
<dbReference type="InterPro" id="IPR017941">
    <property type="entry name" value="Rieske_2Fe-2S"/>
</dbReference>
<evidence type="ECO:0000313" key="18">
    <source>
        <dbReference type="Proteomes" id="UP000054498"/>
    </source>
</evidence>
<dbReference type="AlphaFoldDB" id="A0A0D2ML33"/>
<keyword evidence="9 15" id="KW-1133">Transmembrane helix</keyword>
<sequence>MLVQTPKTAAVESPVTVGEPQRAAKQPEQFNWYKNWYPAALLESLQPDKPNALQLLGLDLVAWRTPEGDWSVLEDACPHRLAPLSEGRLHGDGTLMCSYHGWTFDGKGACKSIPQMADPKALATATASARACAKHYPSQARRHPFAWRRALWTASGGRGRDAPQAPAMHAELLGTLWVWAEAGPTAWIESAATAPASVPPDLLSGDWVPRGTWFQRDVAVSFDTLIENLVDPSHVQFSHHGVIGDRGAPAEAAASIVGDITCKGGFTAAYSGPGQRTETLTFAPPGSSRWRFSSDIHLILFATPTRIGWTRVFSNLIRSKDAPNAKVPMGPMPAFFLVWMDIMNALPFLQHAMQDNHILDGDDYFLHKAERRLYKQGSHESWRKQYYMPGAVRSAHSRIPATALRRSEPRRAPACALHGAPCLLHLPRHIDAGVIGWRRWLDDYGGALPVLPRSAADLGPVLPKREMFNRYEQHTKNCPHCLAALRNINIAIGVLAAAAAVSLGAVVAAAVTGAAPLLSPFCAKAGTAGALAAAVVAGLLKFRQLFIYYEYDHSEH</sequence>
<evidence type="ECO:0000256" key="6">
    <source>
        <dbReference type="ARBA" id="ARBA00022714"/>
    </source>
</evidence>
<keyword evidence="7" id="KW-0479">Metal-binding</keyword>
<keyword evidence="8" id="KW-0809">Transit peptide</keyword>
<proteinExistence type="predicted"/>
<dbReference type="Gene3D" id="2.102.10.10">
    <property type="entry name" value="Rieske [2Fe-2S] iron-sulphur domain"/>
    <property type="match status" value="1"/>
</dbReference>
<evidence type="ECO:0000313" key="17">
    <source>
        <dbReference type="EMBL" id="KIZ01277.1"/>
    </source>
</evidence>
<dbReference type="GeneID" id="25739561"/>
<evidence type="ECO:0000256" key="15">
    <source>
        <dbReference type="SAM" id="Phobius"/>
    </source>
</evidence>
<evidence type="ECO:0000256" key="9">
    <source>
        <dbReference type="ARBA" id="ARBA00022989"/>
    </source>
</evidence>
<evidence type="ECO:0000256" key="10">
    <source>
        <dbReference type="ARBA" id="ARBA00023002"/>
    </source>
</evidence>
<evidence type="ECO:0000256" key="4">
    <source>
        <dbReference type="ARBA" id="ARBA00022640"/>
    </source>
</evidence>
<keyword evidence="4" id="KW-0934">Plastid</keyword>
<keyword evidence="6" id="KW-0001">2Fe-2S</keyword>
<evidence type="ECO:0000256" key="1">
    <source>
        <dbReference type="ARBA" id="ARBA00004229"/>
    </source>
</evidence>
<keyword evidence="12" id="KW-0411">Iron-sulfur</keyword>
<evidence type="ECO:0000256" key="3">
    <source>
        <dbReference type="ARBA" id="ARBA00022528"/>
    </source>
</evidence>
<keyword evidence="5 15" id="KW-0812">Transmembrane</keyword>
<dbReference type="PROSITE" id="PS51296">
    <property type="entry name" value="RIESKE"/>
    <property type="match status" value="1"/>
</dbReference>
<dbReference type="Pfam" id="PF00355">
    <property type="entry name" value="Rieske"/>
    <property type="match status" value="1"/>
</dbReference>
<keyword evidence="10 17" id="KW-0560">Oxidoreductase</keyword>
<dbReference type="EMBL" id="KK101330">
    <property type="protein sequence ID" value="KIZ01277.1"/>
    <property type="molecule type" value="Genomic_DNA"/>
</dbReference>
<reference evidence="17 18" key="1">
    <citation type="journal article" date="2013" name="BMC Genomics">
        <title>Reconstruction of the lipid metabolism for the microalga Monoraphidium neglectum from its genome sequence reveals characteristics suitable for biofuel production.</title>
        <authorList>
            <person name="Bogen C."/>
            <person name="Al-Dilaimi A."/>
            <person name="Albersmeier A."/>
            <person name="Wichmann J."/>
            <person name="Grundmann M."/>
            <person name="Rupp O."/>
            <person name="Lauersen K.J."/>
            <person name="Blifernez-Klassen O."/>
            <person name="Kalinowski J."/>
            <person name="Goesmann A."/>
            <person name="Mussgnug J.H."/>
            <person name="Kruse O."/>
        </authorList>
    </citation>
    <scope>NUCLEOTIDE SEQUENCE [LARGE SCALE GENOMIC DNA]</scope>
    <source>
        <strain evidence="17 18">SAG 48.87</strain>
    </source>
</reference>
<dbReference type="GO" id="GO:0046872">
    <property type="term" value="F:metal ion binding"/>
    <property type="evidence" value="ECO:0007669"/>
    <property type="project" value="UniProtKB-KW"/>
</dbReference>
<dbReference type="GO" id="GO:0010277">
    <property type="term" value="F:chlorophyllide a oxygenase activity"/>
    <property type="evidence" value="ECO:0007669"/>
    <property type="project" value="InterPro"/>
</dbReference>
<dbReference type="SUPFAM" id="SSF55961">
    <property type="entry name" value="Bet v1-like"/>
    <property type="match status" value="1"/>
</dbReference>
<feature type="transmembrane region" description="Helical" evidence="15">
    <location>
        <begin position="490"/>
        <end position="511"/>
    </location>
</feature>
<comment type="subcellular location">
    <subcellularLocation>
        <location evidence="2">Membrane</location>
    </subcellularLocation>
    <subcellularLocation>
        <location evidence="1">Plastid</location>
        <location evidence="1">Chloroplast</location>
    </subcellularLocation>
</comment>
<dbReference type="Proteomes" id="UP000054498">
    <property type="component" value="Unassembled WGS sequence"/>
</dbReference>
<evidence type="ECO:0000256" key="5">
    <source>
        <dbReference type="ARBA" id="ARBA00022692"/>
    </source>
</evidence>
<dbReference type="GO" id="GO:0016020">
    <property type="term" value="C:membrane"/>
    <property type="evidence" value="ECO:0007669"/>
    <property type="project" value="UniProtKB-SubCell"/>
</dbReference>
<dbReference type="PANTHER" id="PTHR21266">
    <property type="entry name" value="IRON-SULFUR DOMAIN CONTAINING PROTEIN"/>
    <property type="match status" value="1"/>
</dbReference>
<dbReference type="InterPro" id="IPR013626">
    <property type="entry name" value="PaO"/>
</dbReference>
<feature type="domain" description="Rieske" evidence="16">
    <location>
        <begin position="36"/>
        <end position="133"/>
    </location>
</feature>
<evidence type="ECO:0000256" key="7">
    <source>
        <dbReference type="ARBA" id="ARBA00022723"/>
    </source>
</evidence>
<dbReference type="GO" id="GO:0051537">
    <property type="term" value="F:2 iron, 2 sulfur cluster binding"/>
    <property type="evidence" value="ECO:0007669"/>
    <property type="project" value="UniProtKB-KW"/>
</dbReference>
<feature type="region of interest" description="Disordered" evidence="14">
    <location>
        <begin position="1"/>
        <end position="22"/>
    </location>
</feature>
<keyword evidence="11" id="KW-0408">Iron</keyword>
<dbReference type="RefSeq" id="XP_013900296.1">
    <property type="nucleotide sequence ID" value="XM_014044842.1"/>
</dbReference>
<dbReference type="EC" id="1.14.12.20" evidence="17"/>
<name>A0A0D2ML33_9CHLO</name>
<evidence type="ECO:0000256" key="11">
    <source>
        <dbReference type="ARBA" id="ARBA00023004"/>
    </source>
</evidence>
<protein>
    <submittedName>
        <fullName evidence="17">Pheophorbide a oxygenase</fullName>
        <ecNumber evidence="17">1.14.12.20</ecNumber>
    </submittedName>
</protein>
<dbReference type="Pfam" id="PF08417">
    <property type="entry name" value="PaO"/>
    <property type="match status" value="1"/>
</dbReference>
<dbReference type="InterPro" id="IPR050584">
    <property type="entry name" value="Cholesterol_7-desaturase"/>
</dbReference>
<feature type="transmembrane region" description="Helical" evidence="15">
    <location>
        <begin position="517"/>
        <end position="540"/>
    </location>
</feature>
<evidence type="ECO:0000256" key="8">
    <source>
        <dbReference type="ARBA" id="ARBA00022946"/>
    </source>
</evidence>
<gene>
    <name evidence="17" type="ORF">MNEG_6685</name>
</gene>
<dbReference type="Gene3D" id="3.90.380.10">
    <property type="entry name" value="Naphthalene 1,2-dioxygenase Alpha Subunit, Chain A, domain 1"/>
    <property type="match status" value="1"/>
</dbReference>
<dbReference type="PANTHER" id="PTHR21266:SF32">
    <property type="entry name" value="CHOLESTEROL 7-DESATURASE NVD"/>
    <property type="match status" value="1"/>
</dbReference>
<dbReference type="InterPro" id="IPR036922">
    <property type="entry name" value="Rieske_2Fe-2S_sf"/>
</dbReference>
<dbReference type="OrthoDB" id="426882at2759"/>
<dbReference type="SUPFAM" id="SSF50022">
    <property type="entry name" value="ISP domain"/>
    <property type="match status" value="1"/>
</dbReference>
<evidence type="ECO:0000256" key="2">
    <source>
        <dbReference type="ARBA" id="ARBA00004370"/>
    </source>
</evidence>
<keyword evidence="18" id="KW-1185">Reference proteome</keyword>
<evidence type="ECO:0000256" key="13">
    <source>
        <dbReference type="ARBA" id="ARBA00023136"/>
    </source>
</evidence>